<dbReference type="EMBL" id="FP565575">
    <property type="protein sequence ID" value="CBE69563.1"/>
    <property type="molecule type" value="Genomic_DNA"/>
</dbReference>
<evidence type="ECO:0000313" key="1">
    <source>
        <dbReference type="EMBL" id="CBE69563.1"/>
    </source>
</evidence>
<dbReference type="Proteomes" id="UP000006898">
    <property type="component" value="Chromosome"/>
</dbReference>
<proteinExistence type="predicted"/>
<dbReference type="HOGENOM" id="CLU_2859359_0_0_0"/>
<name>D5MJH8_METO1</name>
<accession>D5MJH8</accession>
<protein>
    <submittedName>
        <fullName evidence="1">Uncharacterized protein</fullName>
    </submittedName>
</protein>
<evidence type="ECO:0000313" key="2">
    <source>
        <dbReference type="Proteomes" id="UP000006898"/>
    </source>
</evidence>
<dbReference type="AlphaFoldDB" id="D5MJH8"/>
<organism evidence="1 2">
    <name type="scientific">Methylomirabilis oxygeniifera</name>
    <dbReference type="NCBI Taxonomy" id="671143"/>
    <lineage>
        <taxon>Bacteria</taxon>
        <taxon>Candidatus Methylomirabilota</taxon>
        <taxon>Candidatus Methylomirabilia</taxon>
        <taxon>Candidatus Methylomirabilales</taxon>
        <taxon>Candidatus Methylomirabilaceae</taxon>
        <taxon>Candidatus Methylomirabilis</taxon>
    </lineage>
</organism>
<dbReference type="KEGG" id="mox:DAMO_2490"/>
<sequence>MSKRFCSNCIEIDVRSRMVNTMIFPGNLYELEELSDLTETHLDCRYLHAYGGGHPECELGIVTA</sequence>
<gene>
    <name evidence="1" type="ORF">DAMO_2490</name>
</gene>
<reference evidence="1 2" key="1">
    <citation type="journal article" date="2010" name="Nature">
        <title>Nitrite-driven anaerobic methane oxidation by oxygenic bacteria.</title>
        <authorList>
            <person name="Ettwig K.F."/>
            <person name="Butler M.K."/>
            <person name="Le Paslier D."/>
            <person name="Pelletier E."/>
            <person name="Mangenot S."/>
            <person name="Kuypers M.M.M."/>
            <person name="Schreiber F."/>
            <person name="Dutilh B.E."/>
            <person name="Zedelius J."/>
            <person name="de Beer D."/>
            <person name="Gloerich J."/>
            <person name="Wessels H.J.C.T."/>
            <person name="van Allen T."/>
            <person name="Luesken F."/>
            <person name="Wu M."/>
            <person name="van de Pas-Schoonen K.T."/>
            <person name="Op den Camp H.J.M."/>
            <person name="Janssen-Megens E.M."/>
            <person name="Francoijs K-J."/>
            <person name="Stunnenberg H."/>
            <person name="Weissenbach J."/>
            <person name="Jetten M.S.M."/>
            <person name="Strous M."/>
        </authorList>
    </citation>
    <scope>NUCLEOTIDE SEQUENCE [LARGE SCALE GENOMIC DNA]</scope>
</reference>